<dbReference type="Proteomes" id="UP000825935">
    <property type="component" value="Chromosome 3"/>
</dbReference>
<dbReference type="EMBL" id="CM035408">
    <property type="protein sequence ID" value="KAH7440637.1"/>
    <property type="molecule type" value="Genomic_DNA"/>
</dbReference>
<comment type="caution">
    <text evidence="2">The sequence shown here is derived from an EMBL/GenBank/DDBJ whole genome shotgun (WGS) entry which is preliminary data.</text>
</comment>
<gene>
    <name evidence="2" type="ORF">KP509_03G003300</name>
</gene>
<reference evidence="2" key="1">
    <citation type="submission" date="2021-08" db="EMBL/GenBank/DDBJ databases">
        <title>WGS assembly of Ceratopteris richardii.</title>
        <authorList>
            <person name="Marchant D.B."/>
            <person name="Chen G."/>
            <person name="Jenkins J."/>
            <person name="Shu S."/>
            <person name="Leebens-Mack J."/>
            <person name="Grimwood J."/>
            <person name="Schmutz J."/>
            <person name="Soltis P."/>
            <person name="Soltis D."/>
            <person name="Chen Z.-H."/>
        </authorList>
    </citation>
    <scope>NUCLEOTIDE SEQUENCE</scope>
    <source>
        <strain evidence="2">Whitten #5841</strain>
        <tissue evidence="2">Leaf</tissue>
    </source>
</reference>
<sequence>MLKATNILLPLRLSSLRFHFHCLDRLLLKAANILLPLRLPSLRFHFHCVDRLLLKAANILLPPRLMPSLCFHYLCIVFPFSLLRSPSLGRTTDRLSLPLQLPFSLLPSPSLGRTTDRLSLPLQLPLARFLPYFALRLETLDRTCFLYLQQAAIDRRAHSFCPCGRHLLVSTSFVSSKSTNHGRHHTHGRAETRIAELR</sequence>
<protein>
    <submittedName>
        <fullName evidence="2">Uncharacterized protein</fullName>
    </submittedName>
</protein>
<accession>A0A8T2UWU4</accession>
<feature type="region of interest" description="Disordered" evidence="1">
    <location>
        <begin position="179"/>
        <end position="198"/>
    </location>
</feature>
<keyword evidence="3" id="KW-1185">Reference proteome</keyword>
<proteinExistence type="predicted"/>
<feature type="compositionally biased region" description="Basic and acidic residues" evidence="1">
    <location>
        <begin position="188"/>
        <end position="198"/>
    </location>
</feature>
<evidence type="ECO:0000313" key="3">
    <source>
        <dbReference type="Proteomes" id="UP000825935"/>
    </source>
</evidence>
<evidence type="ECO:0000313" key="2">
    <source>
        <dbReference type="EMBL" id="KAH7440637.1"/>
    </source>
</evidence>
<name>A0A8T2UWU4_CERRI</name>
<organism evidence="2 3">
    <name type="scientific">Ceratopteris richardii</name>
    <name type="common">Triangle waterfern</name>
    <dbReference type="NCBI Taxonomy" id="49495"/>
    <lineage>
        <taxon>Eukaryota</taxon>
        <taxon>Viridiplantae</taxon>
        <taxon>Streptophyta</taxon>
        <taxon>Embryophyta</taxon>
        <taxon>Tracheophyta</taxon>
        <taxon>Polypodiopsida</taxon>
        <taxon>Polypodiidae</taxon>
        <taxon>Polypodiales</taxon>
        <taxon>Pteridineae</taxon>
        <taxon>Pteridaceae</taxon>
        <taxon>Parkerioideae</taxon>
        <taxon>Ceratopteris</taxon>
    </lineage>
</organism>
<evidence type="ECO:0000256" key="1">
    <source>
        <dbReference type="SAM" id="MobiDB-lite"/>
    </source>
</evidence>
<dbReference type="AlphaFoldDB" id="A0A8T2UWU4"/>